<organism evidence="6 7">
    <name type="scientific">Candidatus Williamhamiltonella defendens</name>
    <dbReference type="NCBI Taxonomy" id="138072"/>
    <lineage>
        <taxon>Bacteria</taxon>
        <taxon>Pseudomonadati</taxon>
        <taxon>Pseudomonadota</taxon>
        <taxon>Gammaproteobacteria</taxon>
        <taxon>Enterobacterales</taxon>
        <taxon>Enterobacteriaceae</taxon>
        <taxon>aphid secondary symbionts</taxon>
        <taxon>Candidatus Williamhamiltonella</taxon>
    </lineage>
</organism>
<dbReference type="PANTHER" id="PTHR36582:SF2">
    <property type="entry name" value="ANTITOXIN PARD"/>
    <property type="match status" value="1"/>
</dbReference>
<protein>
    <recommendedName>
        <fullName evidence="2">Antitoxin ParD</fullName>
    </recommendedName>
</protein>
<dbReference type="PANTHER" id="PTHR36582">
    <property type="entry name" value="ANTITOXIN PARD"/>
    <property type="match status" value="1"/>
</dbReference>
<evidence type="ECO:0000256" key="3">
    <source>
        <dbReference type="ARBA" id="ARBA00022649"/>
    </source>
</evidence>
<dbReference type="SUPFAM" id="SSF47598">
    <property type="entry name" value="Ribbon-helix-helix"/>
    <property type="match status" value="1"/>
</dbReference>
<reference evidence="7" key="2">
    <citation type="submission" date="2017-11" db="EMBL/GenBank/DDBJ databases">
        <title>PacBio sequencing of new strain of the secondary endosymbiont Candidatus Hamiltonella defensa.</title>
        <authorList>
            <person name="Strand M.R."/>
            <person name="Oliver K."/>
        </authorList>
    </citation>
    <scope>NUCLEOTIDE SEQUENCE [LARGE SCALE GENOMIC DNA]</scope>
    <source>
        <strain evidence="7">ZA17</strain>
    </source>
</reference>
<feature type="domain" description="Ribbon-helix-helix protein CopG" evidence="5">
    <location>
        <begin position="6"/>
        <end position="44"/>
    </location>
</feature>
<accession>A0A2D3TEJ3</accession>
<dbReference type="RefSeq" id="WP_100096800.1">
    <property type="nucleotide sequence ID" value="NZ_CP017613.1"/>
</dbReference>
<dbReference type="InterPro" id="IPR022789">
    <property type="entry name" value="ParD"/>
</dbReference>
<comment type="function">
    <text evidence="4">Antitoxin component of a type II toxin-antitoxin (TA) system. Neutralizes the effect of toxin ParE.</text>
</comment>
<reference evidence="7" key="1">
    <citation type="submission" date="2016-10" db="EMBL/GenBank/DDBJ databases">
        <authorList>
            <person name="Chevignon G."/>
        </authorList>
    </citation>
    <scope>NUCLEOTIDE SEQUENCE [LARGE SCALE GENOMIC DNA]</scope>
    <source>
        <strain evidence="7">ZA17</strain>
    </source>
</reference>
<dbReference type="Gene3D" id="6.10.10.120">
    <property type="entry name" value="Antitoxin ParD1-like"/>
    <property type="match status" value="1"/>
</dbReference>
<dbReference type="InterPro" id="IPR002145">
    <property type="entry name" value="CopG"/>
</dbReference>
<evidence type="ECO:0000313" key="6">
    <source>
        <dbReference type="EMBL" id="ATW34188.1"/>
    </source>
</evidence>
<dbReference type="Pfam" id="PF01402">
    <property type="entry name" value="RHH_1"/>
    <property type="match status" value="1"/>
</dbReference>
<dbReference type="InterPro" id="IPR038296">
    <property type="entry name" value="ParD_sf"/>
</dbReference>
<dbReference type="InterPro" id="IPR010985">
    <property type="entry name" value="Ribbon_hlx_hlx"/>
</dbReference>
<dbReference type="CDD" id="cd22231">
    <property type="entry name" value="RHH_NikR_HicB-like"/>
    <property type="match status" value="1"/>
</dbReference>
<dbReference type="GO" id="GO:0006355">
    <property type="term" value="P:regulation of DNA-templated transcription"/>
    <property type="evidence" value="ECO:0007669"/>
    <property type="project" value="InterPro"/>
</dbReference>
<evidence type="ECO:0000256" key="4">
    <source>
        <dbReference type="ARBA" id="ARBA00037106"/>
    </source>
</evidence>
<dbReference type="AlphaFoldDB" id="A0A2D3TEJ3"/>
<dbReference type="Proteomes" id="UP000229055">
    <property type="component" value="Chromosome"/>
</dbReference>
<evidence type="ECO:0000256" key="2">
    <source>
        <dbReference type="ARBA" id="ARBA00017940"/>
    </source>
</evidence>
<dbReference type="EMBL" id="CP017613">
    <property type="protein sequence ID" value="ATW34188.1"/>
    <property type="molecule type" value="Genomic_DNA"/>
</dbReference>
<comment type="similarity">
    <text evidence="1">Belongs to the ParD antitoxin family.</text>
</comment>
<proteinExistence type="inferred from homology"/>
<sequence>MANAEKISIALPSEMVHIIRIAVATGEYASSSEVVRDALRDWIYKNSLRQKKMSELRQLWKEAISDKTPASSMDDVLNRLENKYQVMADKADAKK</sequence>
<evidence type="ECO:0000313" key="7">
    <source>
        <dbReference type="Proteomes" id="UP000229055"/>
    </source>
</evidence>
<evidence type="ECO:0000259" key="5">
    <source>
        <dbReference type="Pfam" id="PF01402"/>
    </source>
</evidence>
<keyword evidence="3" id="KW-1277">Toxin-antitoxin system</keyword>
<name>A0A2D3TEJ3_9ENTR</name>
<gene>
    <name evidence="6" type="ORF">BJP43_07890</name>
</gene>
<evidence type="ECO:0000256" key="1">
    <source>
        <dbReference type="ARBA" id="ARBA00008580"/>
    </source>
</evidence>